<proteinExistence type="predicted"/>
<evidence type="ECO:0000313" key="1">
    <source>
        <dbReference type="EMBL" id="MBC3540421.1"/>
    </source>
</evidence>
<organism evidence="1 2">
    <name type="scientific">Rufibacter sediminis</name>
    <dbReference type="NCBI Taxonomy" id="2762756"/>
    <lineage>
        <taxon>Bacteria</taxon>
        <taxon>Pseudomonadati</taxon>
        <taxon>Bacteroidota</taxon>
        <taxon>Cytophagia</taxon>
        <taxon>Cytophagales</taxon>
        <taxon>Hymenobacteraceae</taxon>
        <taxon>Rufibacter</taxon>
    </lineage>
</organism>
<dbReference type="RefSeq" id="WP_186638133.1">
    <property type="nucleotide sequence ID" value="NZ_JAFMZN010000004.1"/>
</dbReference>
<comment type="caution">
    <text evidence="1">The sequence shown here is derived from an EMBL/GenBank/DDBJ whole genome shotgun (WGS) entry which is preliminary data.</text>
</comment>
<dbReference type="EMBL" id="JACOAF010000030">
    <property type="protein sequence ID" value="MBC3540421.1"/>
    <property type="molecule type" value="Genomic_DNA"/>
</dbReference>
<protein>
    <submittedName>
        <fullName evidence="1">Uncharacterized protein</fullName>
    </submittedName>
</protein>
<accession>A0ABR6VT91</accession>
<sequence length="97" mass="11220">MSGNREGFFSIREEIEVYFGYNFKDELEFQGYITEVIPENPLKLICQDRSWKLKKNRLMFSKPGPVHLKDILPKLVEGTGVAVHPQTHIQNIVFGVL</sequence>
<gene>
    <name evidence="1" type="ORF">H7U12_12080</name>
</gene>
<keyword evidence="2" id="KW-1185">Reference proteome</keyword>
<evidence type="ECO:0000313" key="2">
    <source>
        <dbReference type="Proteomes" id="UP000659698"/>
    </source>
</evidence>
<dbReference type="Proteomes" id="UP000659698">
    <property type="component" value="Unassembled WGS sequence"/>
</dbReference>
<reference evidence="1 2" key="1">
    <citation type="journal article" date="2019" name="Int. J. Syst. Evol. Microbiol.">
        <title>Rufibacter sediminis sp. nov., isolated from freshwater lake sediment.</title>
        <authorList>
            <person name="Qu J.H."/>
            <person name="Zhang L.J."/>
            <person name="Fu Y.H."/>
            <person name="Li H.F."/>
        </authorList>
    </citation>
    <scope>NUCLEOTIDE SEQUENCE [LARGE SCALE GENOMIC DNA]</scope>
    <source>
        <strain evidence="1 2">H-1</strain>
    </source>
</reference>
<name>A0ABR6VT91_9BACT</name>